<organism evidence="11">
    <name type="scientific">Menopon gallinae</name>
    <name type="common">poultry shaft louse</name>
    <dbReference type="NCBI Taxonomy" id="328185"/>
    <lineage>
        <taxon>Eukaryota</taxon>
        <taxon>Metazoa</taxon>
        <taxon>Ecdysozoa</taxon>
        <taxon>Arthropoda</taxon>
        <taxon>Hexapoda</taxon>
        <taxon>Insecta</taxon>
        <taxon>Pterygota</taxon>
        <taxon>Neoptera</taxon>
        <taxon>Paraneoptera</taxon>
        <taxon>Psocodea</taxon>
        <taxon>Troctomorpha</taxon>
        <taxon>Phthiraptera</taxon>
        <taxon>Amblycera</taxon>
        <taxon>Menoponidae</taxon>
        <taxon>Menopon</taxon>
    </lineage>
</organism>
<dbReference type="Pfam" id="PF05916">
    <property type="entry name" value="Sld5"/>
    <property type="match status" value="1"/>
</dbReference>
<sequence length="131" mass="15672">MFAEKAFELIKDLHRSQDNLPLFNDEGVRQVLEEIQFIFDENQRDALVEGHRDEGFTSTISFRHMAFERNKRCLIAYLYNRLRRIRQIRWEFGSILPAEVRANLGNSEFVWFTKYCKCLATYMETIGREPD</sequence>
<dbReference type="Gene3D" id="1.20.58.1030">
    <property type="match status" value="1"/>
</dbReference>
<keyword evidence="6 9" id="KW-0235">DNA replication</keyword>
<dbReference type="InterPro" id="IPR036224">
    <property type="entry name" value="GINS_bundle-like_dom_sf"/>
</dbReference>
<dbReference type="InterPro" id="IPR005339">
    <property type="entry name" value="GINS_Psf1"/>
</dbReference>
<dbReference type="SUPFAM" id="SSF158573">
    <property type="entry name" value="GINS helical bundle-like"/>
    <property type="match status" value="1"/>
</dbReference>
<evidence type="ECO:0000256" key="3">
    <source>
        <dbReference type="ARBA" id="ARBA00006677"/>
    </source>
</evidence>
<dbReference type="AlphaFoldDB" id="A0AAW2HCW5"/>
<accession>A0AAW2HCW5</accession>
<keyword evidence="5" id="KW-0158">Chromosome</keyword>
<name>A0AAW2HCW5_9NEOP</name>
<dbReference type="PANTHER" id="PTHR12914">
    <property type="entry name" value="PARTNER OF SLD5"/>
    <property type="match status" value="1"/>
</dbReference>
<comment type="subcellular location">
    <subcellularLocation>
        <location evidence="2">Chromosome</location>
    </subcellularLocation>
    <subcellularLocation>
        <location evidence="1 9">Nucleus</location>
    </subcellularLocation>
</comment>
<reference evidence="11" key="1">
    <citation type="journal article" date="2024" name="Gigascience">
        <title>Chromosome-level genome of the poultry shaft louse Menopon gallinae provides insight into the host-switching and adaptive evolution of parasitic lice.</title>
        <authorList>
            <person name="Xu Y."/>
            <person name="Ma L."/>
            <person name="Liu S."/>
            <person name="Liang Y."/>
            <person name="Liu Q."/>
            <person name="He Z."/>
            <person name="Tian L."/>
            <person name="Duan Y."/>
            <person name="Cai W."/>
            <person name="Li H."/>
            <person name="Song F."/>
        </authorList>
    </citation>
    <scope>NUCLEOTIDE SEQUENCE</scope>
    <source>
        <strain evidence="11">Cailab_2023a</strain>
    </source>
</reference>
<comment type="function">
    <text evidence="8">Required for correct functioning of the GINS complex, a complex that plays an essential role in the initiation of DNA replication, and progression of DNA replication forks. GINS complex is a core component of CDC45-MCM-GINS (CMG) helicase, the molecular machine that unwinds template DNA during replication, and around which the replisome is built.</text>
</comment>
<evidence type="ECO:0000256" key="9">
    <source>
        <dbReference type="RuleBase" id="RU368085"/>
    </source>
</evidence>
<dbReference type="EMBL" id="JARGDH010000005">
    <property type="protein sequence ID" value="KAL0267463.1"/>
    <property type="molecule type" value="Genomic_DNA"/>
</dbReference>
<comment type="subunit">
    <text evidence="9">Component of the GINS complex.</text>
</comment>
<evidence type="ECO:0000313" key="11">
    <source>
        <dbReference type="EMBL" id="KAL0267463.1"/>
    </source>
</evidence>
<dbReference type="CDD" id="cd11710">
    <property type="entry name" value="GINS_A_psf1"/>
    <property type="match status" value="1"/>
</dbReference>
<comment type="caution">
    <text evidence="11">The sequence shown here is derived from an EMBL/GenBank/DDBJ whole genome shotgun (WGS) entry which is preliminary data.</text>
</comment>
<feature type="domain" description="GINS subunit" evidence="10">
    <location>
        <begin position="39"/>
        <end position="126"/>
    </location>
</feature>
<evidence type="ECO:0000256" key="1">
    <source>
        <dbReference type="ARBA" id="ARBA00004123"/>
    </source>
</evidence>
<evidence type="ECO:0000256" key="4">
    <source>
        <dbReference type="ARBA" id="ARBA00015143"/>
    </source>
</evidence>
<protein>
    <recommendedName>
        <fullName evidence="4 9">DNA replication complex GINS protein PSF1</fullName>
    </recommendedName>
</protein>
<dbReference type="FunFam" id="1.20.58.1030:FF:000001">
    <property type="entry name" value="DNA replication complex GINS protein PSF1"/>
    <property type="match status" value="1"/>
</dbReference>
<comment type="similarity">
    <text evidence="3 9">Belongs to the GINS1/PSF1 family.</text>
</comment>
<evidence type="ECO:0000256" key="5">
    <source>
        <dbReference type="ARBA" id="ARBA00022454"/>
    </source>
</evidence>
<evidence type="ECO:0000256" key="6">
    <source>
        <dbReference type="ARBA" id="ARBA00022705"/>
    </source>
</evidence>
<evidence type="ECO:0000259" key="10">
    <source>
        <dbReference type="Pfam" id="PF05916"/>
    </source>
</evidence>
<evidence type="ECO:0000256" key="8">
    <source>
        <dbReference type="ARBA" id="ARBA00045258"/>
    </source>
</evidence>
<evidence type="ECO:0000256" key="2">
    <source>
        <dbReference type="ARBA" id="ARBA00004286"/>
    </source>
</evidence>
<proteinExistence type="inferred from homology"/>
<dbReference type="PANTHER" id="PTHR12914:SF2">
    <property type="entry name" value="DNA REPLICATION COMPLEX GINS PROTEIN PSF1"/>
    <property type="match status" value="1"/>
</dbReference>
<dbReference type="GO" id="GO:0000811">
    <property type="term" value="C:GINS complex"/>
    <property type="evidence" value="ECO:0007669"/>
    <property type="project" value="UniProtKB-UniRule"/>
</dbReference>
<gene>
    <name evidence="11" type="ORF">PYX00_009722</name>
</gene>
<dbReference type="GO" id="GO:1902983">
    <property type="term" value="P:DNA strand elongation involved in mitotic DNA replication"/>
    <property type="evidence" value="ECO:0007669"/>
    <property type="project" value="TreeGrafter"/>
</dbReference>
<dbReference type="InterPro" id="IPR021151">
    <property type="entry name" value="GINS_A"/>
</dbReference>
<keyword evidence="7 9" id="KW-0539">Nucleus</keyword>
<evidence type="ECO:0000256" key="7">
    <source>
        <dbReference type="ARBA" id="ARBA00023242"/>
    </source>
</evidence>
<comment type="function">
    <text evidence="9">Required for correct functioning of the GINS complex, a complex that plays an essential role in the initiation of DNA replication, and progression of DNA replication forks. GINS complex seems to bind preferentially to single-stranded DNA.</text>
</comment>